<evidence type="ECO:0000313" key="6">
    <source>
        <dbReference type="Proteomes" id="UP000236151"/>
    </source>
</evidence>
<evidence type="ECO:0000259" key="3">
    <source>
        <dbReference type="Pfam" id="PF01301"/>
    </source>
</evidence>
<proteinExistence type="inferred from homology"/>
<dbReference type="AlphaFoldDB" id="A0A2K2FCI9"/>
<comment type="caution">
    <text evidence="5">The sequence shown here is derived from an EMBL/GenBank/DDBJ whole genome shotgun (WGS) entry which is preliminary data.</text>
</comment>
<dbReference type="Pfam" id="PF01301">
    <property type="entry name" value="Glyco_hydro_35"/>
    <property type="match status" value="1"/>
</dbReference>
<evidence type="ECO:0000256" key="2">
    <source>
        <dbReference type="RuleBase" id="RU003679"/>
    </source>
</evidence>
<comment type="similarity">
    <text evidence="1 2">Belongs to the glycosyl hydrolase 35 family.</text>
</comment>
<keyword evidence="5" id="KW-0378">Hydrolase</keyword>
<dbReference type="GO" id="GO:0004553">
    <property type="term" value="F:hydrolase activity, hydrolyzing O-glycosyl compounds"/>
    <property type="evidence" value="ECO:0007669"/>
    <property type="project" value="InterPro"/>
</dbReference>
<dbReference type="SUPFAM" id="SSF51445">
    <property type="entry name" value="(Trans)glycosidases"/>
    <property type="match status" value="1"/>
</dbReference>
<organism evidence="5 6">
    <name type="scientific">Clostridium thermosuccinogenes</name>
    <dbReference type="NCBI Taxonomy" id="84032"/>
    <lineage>
        <taxon>Bacteria</taxon>
        <taxon>Bacillati</taxon>
        <taxon>Bacillota</taxon>
        <taxon>Clostridia</taxon>
        <taxon>Eubacteriales</taxon>
        <taxon>Clostridiaceae</taxon>
        <taxon>Clostridium</taxon>
    </lineage>
</organism>
<dbReference type="KEGG" id="cthd:CDO33_18495"/>
<dbReference type="InterPro" id="IPR017853">
    <property type="entry name" value="GH"/>
</dbReference>
<dbReference type="InterPro" id="IPR031330">
    <property type="entry name" value="Gly_Hdrlase_35_cat"/>
</dbReference>
<dbReference type="InterPro" id="IPR001944">
    <property type="entry name" value="Glycoside_Hdrlase_35"/>
</dbReference>
<feature type="domain" description="Glycoside hydrolase 35 catalytic" evidence="3">
    <location>
        <begin position="8"/>
        <end position="179"/>
    </location>
</feature>
<dbReference type="Proteomes" id="UP000236151">
    <property type="component" value="Unassembled WGS sequence"/>
</dbReference>
<dbReference type="Gene3D" id="3.40.50.880">
    <property type="match status" value="1"/>
</dbReference>
<dbReference type="GO" id="GO:0005975">
    <property type="term" value="P:carbohydrate metabolic process"/>
    <property type="evidence" value="ECO:0007669"/>
    <property type="project" value="InterPro"/>
</dbReference>
<evidence type="ECO:0000259" key="4">
    <source>
        <dbReference type="Pfam" id="PF22369"/>
    </source>
</evidence>
<gene>
    <name evidence="5" type="ORF">CDQ84_11695</name>
</gene>
<evidence type="ECO:0000256" key="1">
    <source>
        <dbReference type="ARBA" id="ARBA00009809"/>
    </source>
</evidence>
<sequence length="805" mass="90735">MVTIENKQILIDGKPTIIMCGEIHYYRLKFDEWKDRIEKLKAAGCNAVASYVPWICHEEREGDIDLDGHSRKELNLGAFIDMCRDSGLYFFVRPGPFIMAEMKNEGIPYWVFEKHPHIVPISWDGSKATAKTVDYLSPEFLEESRKWYSAVMSVIAPRLYGKGGNIIGVQLDNEIGMLSWVQNKPVLNDNVIKDFAAWLRGKYAPSSLRERYPFDIGDTSLLAEKVRTPEDTYAAELLHDLGYFMRNRFARYVATLRAYAEEFGVKEVPFVINIHGTGGGRALMYPIGISQLYEAYTQDKGYISGSDIYLGDLTMNNFQDLYIINGFMDAVANEDQPLTSIEFECGDGNYGCTLSPRYDVSAADFKTRMCIAQGNRMLNYYLFAGGRNYVLNHKPHDGNDRIAITGERHGFAAPVSPEGELNYTYPRMSRTIKTILAAGEKVASMQEEHDDVAFAFIPDYYMTEYCYKKSGRMKGIVENLEARRAGGAWEIMGRAMLLAGYRFGSIDIQNKWPDSKTTSVIALPSARYMDSSIQKKLVDYMSSGGGLLIYGELPQYDMEGKPCRLLAEALGVEISGERYDGQGFYLSIYADGWANPRPEIRSHYAQVFKSDKVDAILRVRGTDEICGFDVAVGRGRAIVIACSYICDIKLFKAALEKLGAKASLTHDCSYHGIFMTSASNGEKERFIHILNLDGFEKEFHIFEKGCKLFGGRKLHLQPRDGLMLPLNVEFGGIKVRYSTAEVLGVAESSIEFRLTQPEDIIVFEKGSKIKPSDDYTIHEEGDDMILLSRKHSKIDDHLVVAFDKV</sequence>
<reference evidence="5 6" key="1">
    <citation type="submission" date="2017-06" db="EMBL/GenBank/DDBJ databases">
        <title>Investigating the central metabolism of Clostridium thermosuccinogenes.</title>
        <authorList>
            <person name="Koendjbiharie J.G."/>
            <person name="van Kranenburg R."/>
        </authorList>
    </citation>
    <scope>NUCLEOTIDE SEQUENCE [LARGE SCALE GENOMIC DNA]</scope>
    <source>
        <strain evidence="5 6">DSM 5806</strain>
    </source>
</reference>
<dbReference type="Pfam" id="PF22369">
    <property type="entry name" value="GLMA_2nd"/>
    <property type="match status" value="1"/>
</dbReference>
<name>A0A2K2FCI9_9CLOT</name>
<dbReference type="PRINTS" id="PR00742">
    <property type="entry name" value="GLHYDRLASE35"/>
</dbReference>
<dbReference type="InterPro" id="IPR029062">
    <property type="entry name" value="Class_I_gatase-like"/>
</dbReference>
<dbReference type="EMBL" id="NIOJ01000030">
    <property type="protein sequence ID" value="PNT98172.1"/>
    <property type="molecule type" value="Genomic_DNA"/>
</dbReference>
<protein>
    <submittedName>
        <fullName evidence="5">Glycosyl hydrolase</fullName>
    </submittedName>
</protein>
<keyword evidence="6" id="KW-1185">Reference proteome</keyword>
<dbReference type="OrthoDB" id="9813184at2"/>
<dbReference type="InterPro" id="IPR054746">
    <property type="entry name" value="GLMA-like_second"/>
</dbReference>
<accession>A0A2K2FCI9</accession>
<dbReference type="Gene3D" id="3.20.20.80">
    <property type="entry name" value="Glycosidases"/>
    <property type="match status" value="1"/>
</dbReference>
<dbReference type="PANTHER" id="PTHR23421">
    <property type="entry name" value="BETA-GALACTOSIDASE RELATED"/>
    <property type="match status" value="1"/>
</dbReference>
<feature type="domain" description="GLMA-like second" evidence="4">
    <location>
        <begin position="476"/>
        <end position="580"/>
    </location>
</feature>
<evidence type="ECO:0000313" key="5">
    <source>
        <dbReference type="EMBL" id="PNT98172.1"/>
    </source>
</evidence>